<gene>
    <name evidence="2" type="ORF">NDU88_003287</name>
</gene>
<dbReference type="Proteomes" id="UP001066276">
    <property type="component" value="Chromosome 6"/>
</dbReference>
<accession>A0AAV7QF19</accession>
<dbReference type="CDD" id="cd00167">
    <property type="entry name" value="SANT"/>
    <property type="match status" value="1"/>
</dbReference>
<dbReference type="InterPro" id="IPR001005">
    <property type="entry name" value="SANT/Myb"/>
</dbReference>
<evidence type="ECO:0000313" key="3">
    <source>
        <dbReference type="Proteomes" id="UP001066276"/>
    </source>
</evidence>
<feature type="region of interest" description="Disordered" evidence="1">
    <location>
        <begin position="54"/>
        <end position="156"/>
    </location>
</feature>
<reference evidence="2" key="1">
    <citation type="journal article" date="2022" name="bioRxiv">
        <title>Sequencing and chromosome-scale assembly of the giantPleurodeles waltlgenome.</title>
        <authorList>
            <person name="Brown T."/>
            <person name="Elewa A."/>
            <person name="Iarovenko S."/>
            <person name="Subramanian E."/>
            <person name="Araus A.J."/>
            <person name="Petzold A."/>
            <person name="Susuki M."/>
            <person name="Suzuki K.-i.T."/>
            <person name="Hayashi T."/>
            <person name="Toyoda A."/>
            <person name="Oliveira C."/>
            <person name="Osipova E."/>
            <person name="Leigh N.D."/>
            <person name="Simon A."/>
            <person name="Yun M.H."/>
        </authorList>
    </citation>
    <scope>NUCLEOTIDE SEQUENCE</scope>
    <source>
        <strain evidence="2">20211129_DDA</strain>
        <tissue evidence="2">Liver</tissue>
    </source>
</reference>
<organism evidence="2 3">
    <name type="scientific">Pleurodeles waltl</name>
    <name type="common">Iberian ribbed newt</name>
    <dbReference type="NCBI Taxonomy" id="8319"/>
    <lineage>
        <taxon>Eukaryota</taxon>
        <taxon>Metazoa</taxon>
        <taxon>Chordata</taxon>
        <taxon>Craniata</taxon>
        <taxon>Vertebrata</taxon>
        <taxon>Euteleostomi</taxon>
        <taxon>Amphibia</taxon>
        <taxon>Batrachia</taxon>
        <taxon>Caudata</taxon>
        <taxon>Salamandroidea</taxon>
        <taxon>Salamandridae</taxon>
        <taxon>Pleurodelinae</taxon>
        <taxon>Pleurodeles</taxon>
    </lineage>
</organism>
<dbReference type="AlphaFoldDB" id="A0AAV7QF19"/>
<protein>
    <submittedName>
        <fullName evidence="2">Uncharacterized protein</fullName>
    </submittedName>
</protein>
<proteinExistence type="predicted"/>
<name>A0AAV7QF19_PLEWA</name>
<evidence type="ECO:0000313" key="2">
    <source>
        <dbReference type="EMBL" id="KAJ1136873.1"/>
    </source>
</evidence>
<comment type="caution">
    <text evidence="2">The sequence shown here is derived from an EMBL/GenBank/DDBJ whole genome shotgun (WGS) entry which is preliminary data.</text>
</comment>
<keyword evidence="3" id="KW-1185">Reference proteome</keyword>
<evidence type="ECO:0000256" key="1">
    <source>
        <dbReference type="SAM" id="MobiDB-lite"/>
    </source>
</evidence>
<dbReference type="EMBL" id="JANPWB010000010">
    <property type="protein sequence ID" value="KAJ1136873.1"/>
    <property type="molecule type" value="Genomic_DNA"/>
</dbReference>
<sequence>MARATGEQDPAFTAEELEKLVDGVSAHQKRGLWQAIAKEVQTLGVYNRHSLQEAVEGPEALGQEDRRGPAGEGLPTRKGCLLDPDPPNGPHSGSGISGFGWALEGSTAATRGGCWRTQNTAGWPSRREGKARQPRPPRIPDASSRRGADAERPERSSLLSRITGWFALCCGSRRQGRRHRERPHGHKCGAEEHLFGFVNRTDRTL</sequence>
<feature type="compositionally biased region" description="Basic and acidic residues" evidence="1">
    <location>
        <begin position="143"/>
        <end position="155"/>
    </location>
</feature>